<proteinExistence type="predicted"/>
<evidence type="ECO:0000313" key="2">
    <source>
        <dbReference type="EMBL" id="KAF3942978.1"/>
    </source>
</evidence>
<reference evidence="2" key="1">
    <citation type="submission" date="2020-03" db="EMBL/GenBank/DDBJ databases">
        <title>Castanea mollissima Vanexum genome sequencing.</title>
        <authorList>
            <person name="Staton M."/>
        </authorList>
    </citation>
    <scope>NUCLEOTIDE SEQUENCE</scope>
    <source>
        <tissue evidence="2">Leaf</tissue>
    </source>
</reference>
<feature type="region of interest" description="Disordered" evidence="1">
    <location>
        <begin position="47"/>
        <end position="79"/>
    </location>
</feature>
<protein>
    <submittedName>
        <fullName evidence="2">Uncharacterized protein</fullName>
    </submittedName>
</protein>
<dbReference type="OrthoDB" id="10582056at2759"/>
<feature type="compositionally biased region" description="Polar residues" evidence="1">
    <location>
        <begin position="182"/>
        <end position="198"/>
    </location>
</feature>
<feature type="region of interest" description="Disordered" evidence="1">
    <location>
        <begin position="111"/>
        <end position="141"/>
    </location>
</feature>
<sequence>MPARSFGQDQWIWTKATNDNFSVRSVYWDLQPIIVVDQMQWWLDSNERSQTSNENQGPEIAVSVNGLGDDDVTKSQAAGQSIRWDNTVSYLPERRKGNDQHNPSVLALVKGKGKANEDVNSVVGQQNPKGGDEPEVTSPAKPGLAFEAKDVVGLLDSGKNKESKPKTKAKLKKLVKGKGPSEDTNMNDRSNGLGTNRGSEIELLEEQEGRVTKRIRDELLLSGEQQTMETAVAAGQHRRER</sequence>
<evidence type="ECO:0000313" key="3">
    <source>
        <dbReference type="Proteomes" id="UP000737018"/>
    </source>
</evidence>
<organism evidence="2 3">
    <name type="scientific">Castanea mollissima</name>
    <name type="common">Chinese chestnut</name>
    <dbReference type="NCBI Taxonomy" id="60419"/>
    <lineage>
        <taxon>Eukaryota</taxon>
        <taxon>Viridiplantae</taxon>
        <taxon>Streptophyta</taxon>
        <taxon>Embryophyta</taxon>
        <taxon>Tracheophyta</taxon>
        <taxon>Spermatophyta</taxon>
        <taxon>Magnoliopsida</taxon>
        <taxon>eudicotyledons</taxon>
        <taxon>Gunneridae</taxon>
        <taxon>Pentapetalae</taxon>
        <taxon>rosids</taxon>
        <taxon>fabids</taxon>
        <taxon>Fagales</taxon>
        <taxon>Fagaceae</taxon>
        <taxon>Castanea</taxon>
    </lineage>
</organism>
<accession>A0A8J4Q3Q4</accession>
<dbReference type="AlphaFoldDB" id="A0A8J4Q3Q4"/>
<dbReference type="EMBL" id="JRKL02013211">
    <property type="protein sequence ID" value="KAF3942978.1"/>
    <property type="molecule type" value="Genomic_DNA"/>
</dbReference>
<feature type="region of interest" description="Disordered" evidence="1">
    <location>
        <begin position="157"/>
        <end position="200"/>
    </location>
</feature>
<name>A0A8J4Q3Q4_9ROSI</name>
<keyword evidence="3" id="KW-1185">Reference proteome</keyword>
<comment type="caution">
    <text evidence="2">The sequence shown here is derived from an EMBL/GenBank/DDBJ whole genome shotgun (WGS) entry which is preliminary data.</text>
</comment>
<dbReference type="Proteomes" id="UP000737018">
    <property type="component" value="Unassembled WGS sequence"/>
</dbReference>
<evidence type="ECO:0000256" key="1">
    <source>
        <dbReference type="SAM" id="MobiDB-lite"/>
    </source>
</evidence>
<gene>
    <name evidence="2" type="ORF">CMV_030424</name>
</gene>
<feature type="compositionally biased region" description="Basic residues" evidence="1">
    <location>
        <begin position="166"/>
        <end position="176"/>
    </location>
</feature>
<feature type="compositionally biased region" description="Polar residues" evidence="1">
    <location>
        <begin position="118"/>
        <end position="128"/>
    </location>
</feature>